<dbReference type="SUPFAM" id="SSF53187">
    <property type="entry name" value="Zn-dependent exopeptidases"/>
    <property type="match status" value="1"/>
</dbReference>
<keyword evidence="2" id="KW-1185">Reference proteome</keyword>
<reference evidence="1 2" key="1">
    <citation type="submission" date="2020-08" db="EMBL/GenBank/DDBJ databases">
        <title>Genomic Encyclopedia of Type Strains, Phase IV (KMG-IV): sequencing the most valuable type-strain genomes for metagenomic binning, comparative biology and taxonomic classification.</title>
        <authorList>
            <person name="Goeker M."/>
        </authorList>
    </citation>
    <scope>NUCLEOTIDE SEQUENCE [LARGE SCALE GENOMIC DNA]</scope>
    <source>
        <strain evidence="1 2">DSM 26736</strain>
    </source>
</reference>
<keyword evidence="1" id="KW-0378">Hydrolase</keyword>
<dbReference type="AlphaFoldDB" id="A0A840YNZ0"/>
<evidence type="ECO:0000313" key="1">
    <source>
        <dbReference type="EMBL" id="MBB5709711.1"/>
    </source>
</evidence>
<dbReference type="EMBL" id="JACIJF010000002">
    <property type="protein sequence ID" value="MBB5709711.1"/>
    <property type="molecule type" value="Genomic_DNA"/>
</dbReference>
<evidence type="ECO:0000313" key="2">
    <source>
        <dbReference type="Proteomes" id="UP000527143"/>
    </source>
</evidence>
<name>A0A840YNZ0_9SPHN</name>
<dbReference type="Gene3D" id="3.40.630.40">
    <property type="entry name" value="Zn-dependent exopeptidases"/>
    <property type="match status" value="1"/>
</dbReference>
<dbReference type="RefSeq" id="WP_184084845.1">
    <property type="nucleotide sequence ID" value="NZ_JACIJF010000002.1"/>
</dbReference>
<protein>
    <submittedName>
        <fullName evidence="1">N-formylglutamate amidohydrolase</fullName>
    </submittedName>
</protein>
<comment type="caution">
    <text evidence="1">The sequence shown here is derived from an EMBL/GenBank/DDBJ whole genome shotgun (WGS) entry which is preliminary data.</text>
</comment>
<sequence length="281" mass="30237">MTSPPSFTRHGPLVPSSPLVLAVPHAGRDYPQALQSAIRVPVAALKTLEDRCADALALEAWRGETLFIAHRARAWIDLNRSEQDRDPKVEDGAGPAGAPLSDKLRSGLGLVPRRVGNSGDIWNRRLSSGEVASRIDEDHRPYHTALDHALETAHARYGIAILVDIHSMPPLRSSGEPPRLVIGDRFGKAAAARFTGRIEEAARGLGVPVAINTPYAGAHTLERHGRPSGNIHGVQLEFDRSFYLDATLDRPGPGFAAAARLLRAILDALLDEALPNAMAAE</sequence>
<gene>
    <name evidence="1" type="ORF">FHT02_000933</name>
</gene>
<dbReference type="Proteomes" id="UP000527143">
    <property type="component" value="Unassembled WGS sequence"/>
</dbReference>
<accession>A0A840YNZ0</accession>
<organism evidence="1 2">
    <name type="scientific">Sphingomonas xinjiangensis</name>
    <dbReference type="NCBI Taxonomy" id="643568"/>
    <lineage>
        <taxon>Bacteria</taxon>
        <taxon>Pseudomonadati</taxon>
        <taxon>Pseudomonadota</taxon>
        <taxon>Alphaproteobacteria</taxon>
        <taxon>Sphingomonadales</taxon>
        <taxon>Sphingomonadaceae</taxon>
        <taxon>Sphingomonas</taxon>
    </lineage>
</organism>
<proteinExistence type="predicted"/>
<dbReference type="InterPro" id="IPR007709">
    <property type="entry name" value="N-FG_amidohydro"/>
</dbReference>
<dbReference type="Pfam" id="PF05013">
    <property type="entry name" value="FGase"/>
    <property type="match status" value="1"/>
</dbReference>
<dbReference type="GO" id="GO:0016787">
    <property type="term" value="F:hydrolase activity"/>
    <property type="evidence" value="ECO:0007669"/>
    <property type="project" value="UniProtKB-KW"/>
</dbReference>